<sequence>MKKTSLLAIALMLTACASTNGISPQASMRLGKIAEKQTFTKQTNHRNPINMGVGIGGGGGHIGWGMNMGLNEIFGLSDYNTTETVFQYKIEVAKNDYLIIQSNQNLSPNQCVTVYELPNNSDYPQIAANLDCKLPATAIQVNK</sequence>
<feature type="chain" id="PRO_5016881649" description="Lipoprotein" evidence="1">
    <location>
        <begin position="18"/>
        <end position="143"/>
    </location>
</feature>
<organism evidence="2 3">
    <name type="scientific">Ephemeroptericola cinctiostellae</name>
    <dbReference type="NCBI Taxonomy" id="2268024"/>
    <lineage>
        <taxon>Bacteria</taxon>
        <taxon>Pseudomonadati</taxon>
        <taxon>Pseudomonadota</taxon>
        <taxon>Betaproteobacteria</taxon>
        <taxon>Burkholderiales</taxon>
        <taxon>Burkholderiaceae</taxon>
        <taxon>Ephemeroptericola</taxon>
    </lineage>
</organism>
<evidence type="ECO:0000313" key="2">
    <source>
        <dbReference type="EMBL" id="AXF85834.1"/>
    </source>
</evidence>
<dbReference type="KEGG" id="hyf:DTO96_101574"/>
<dbReference type="PROSITE" id="PS51257">
    <property type="entry name" value="PROKAR_LIPOPROTEIN"/>
    <property type="match status" value="1"/>
</dbReference>
<keyword evidence="1" id="KW-0732">Signal</keyword>
<dbReference type="Proteomes" id="UP000252182">
    <property type="component" value="Chromosome"/>
</dbReference>
<dbReference type="RefSeq" id="WP_114562987.1">
    <property type="nucleotide sequence ID" value="NZ_CP031124.1"/>
</dbReference>
<dbReference type="AlphaFoldDB" id="A0A345DBU6"/>
<evidence type="ECO:0008006" key="4">
    <source>
        <dbReference type="Google" id="ProtNLM"/>
    </source>
</evidence>
<evidence type="ECO:0000256" key="1">
    <source>
        <dbReference type="SAM" id="SignalP"/>
    </source>
</evidence>
<protein>
    <recommendedName>
        <fullName evidence="4">Lipoprotein</fullName>
    </recommendedName>
</protein>
<keyword evidence="3" id="KW-1185">Reference proteome</keyword>
<evidence type="ECO:0000313" key="3">
    <source>
        <dbReference type="Proteomes" id="UP000252182"/>
    </source>
</evidence>
<feature type="signal peptide" evidence="1">
    <location>
        <begin position="1"/>
        <end position="17"/>
    </location>
</feature>
<proteinExistence type="predicted"/>
<dbReference type="EMBL" id="CP031124">
    <property type="protein sequence ID" value="AXF85834.1"/>
    <property type="molecule type" value="Genomic_DNA"/>
</dbReference>
<accession>A0A345DBU6</accession>
<dbReference type="OrthoDB" id="9846808at2"/>
<name>A0A345DBU6_9BURK</name>
<reference evidence="3" key="1">
    <citation type="submission" date="2018-07" db="EMBL/GenBank/DDBJ databases">
        <authorList>
            <person name="Kim H."/>
        </authorList>
    </citation>
    <scope>NUCLEOTIDE SEQUENCE [LARGE SCALE GENOMIC DNA]</scope>
    <source>
        <strain evidence="3">F02</strain>
    </source>
</reference>
<gene>
    <name evidence="2" type="ORF">DTO96_101574</name>
</gene>